<dbReference type="Proteomes" id="UP000198251">
    <property type="component" value="Chromosome I"/>
</dbReference>
<dbReference type="InterPro" id="IPR004211">
    <property type="entry name" value="Endonuclease_7"/>
</dbReference>
<dbReference type="Gene3D" id="3.40.1800.10">
    <property type="entry name" value="His-Me finger endonucleases"/>
    <property type="match status" value="1"/>
</dbReference>
<dbReference type="EMBL" id="LT607733">
    <property type="protein sequence ID" value="SCG16488.1"/>
    <property type="molecule type" value="Genomic_DNA"/>
</dbReference>
<organism evidence="1 2">
    <name type="scientific">Micromonospora echinofusca</name>
    <dbReference type="NCBI Taxonomy" id="47858"/>
    <lineage>
        <taxon>Bacteria</taxon>
        <taxon>Bacillati</taxon>
        <taxon>Actinomycetota</taxon>
        <taxon>Actinomycetes</taxon>
        <taxon>Micromonosporales</taxon>
        <taxon>Micromonosporaceae</taxon>
        <taxon>Micromonospora</taxon>
    </lineage>
</organism>
<dbReference type="InterPro" id="IPR044925">
    <property type="entry name" value="His-Me_finger_sf"/>
</dbReference>
<accession>A0A1C5G9X5</accession>
<dbReference type="AlphaFoldDB" id="A0A1C5G9X5"/>
<gene>
    <name evidence="1" type="ORF">GA0070610_2755</name>
</gene>
<keyword evidence="2" id="KW-1185">Reference proteome</keyword>
<reference evidence="1 2" key="1">
    <citation type="submission" date="2016-06" db="EMBL/GenBank/DDBJ databases">
        <authorList>
            <person name="Kjaerup R.B."/>
            <person name="Dalgaard T.S."/>
            <person name="Juul-Madsen H.R."/>
        </authorList>
    </citation>
    <scope>NUCLEOTIDE SEQUENCE [LARGE SCALE GENOMIC DNA]</scope>
    <source>
        <strain evidence="1 2">DSM 43913</strain>
    </source>
</reference>
<proteinExistence type="predicted"/>
<name>A0A1C5G9X5_MICEH</name>
<keyword evidence="1" id="KW-0540">Nuclease</keyword>
<dbReference type="SUPFAM" id="SSF54060">
    <property type="entry name" value="His-Me finger endonucleases"/>
    <property type="match status" value="1"/>
</dbReference>
<dbReference type="Pfam" id="PF02945">
    <property type="entry name" value="Endonuclease_7"/>
    <property type="match status" value="1"/>
</dbReference>
<dbReference type="GO" id="GO:0004519">
    <property type="term" value="F:endonuclease activity"/>
    <property type="evidence" value="ECO:0007669"/>
    <property type="project" value="UniProtKB-KW"/>
</dbReference>
<evidence type="ECO:0000313" key="2">
    <source>
        <dbReference type="Proteomes" id="UP000198251"/>
    </source>
</evidence>
<dbReference type="InterPro" id="IPR038563">
    <property type="entry name" value="Endonuclease_7_sf"/>
</dbReference>
<sequence>MKAGRELVSCASCREYARANNHKNRRANPDKIRADNLWSFYRIRPQEYDARRVAQEFRCAICGRHESELKVRSRGRPRLDGTPNSEPFRLVVDHCHNSRQVRGLLCGECNIGLGAFQDSPEALMAAARYLLAREDAPLVSESRPATEV</sequence>
<keyword evidence="1" id="KW-0255">Endonuclease</keyword>
<evidence type="ECO:0000313" key="1">
    <source>
        <dbReference type="EMBL" id="SCG16488.1"/>
    </source>
</evidence>
<protein>
    <submittedName>
        <fullName evidence="1">Recombination endonuclease VII</fullName>
    </submittedName>
</protein>
<keyword evidence="1" id="KW-0378">Hydrolase</keyword>